<dbReference type="Proteomes" id="UP000217895">
    <property type="component" value="Chromosome"/>
</dbReference>
<proteinExistence type="predicted"/>
<dbReference type="EMBL" id="AP018203">
    <property type="protein sequence ID" value="BAY54335.1"/>
    <property type="molecule type" value="Genomic_DNA"/>
</dbReference>
<organism evidence="2 3">
    <name type="scientific">Leptolyngbya boryana NIES-2135</name>
    <dbReference type="NCBI Taxonomy" id="1973484"/>
    <lineage>
        <taxon>Bacteria</taxon>
        <taxon>Bacillati</taxon>
        <taxon>Cyanobacteriota</taxon>
        <taxon>Cyanophyceae</taxon>
        <taxon>Leptolyngbyales</taxon>
        <taxon>Leptolyngbyaceae</taxon>
        <taxon>Leptolyngbya group</taxon>
        <taxon>Leptolyngbya</taxon>
    </lineage>
</organism>
<dbReference type="Pfam" id="PF05860">
    <property type="entry name" value="TPS"/>
    <property type="match status" value="1"/>
</dbReference>
<evidence type="ECO:0000313" key="3">
    <source>
        <dbReference type="Proteomes" id="UP000217895"/>
    </source>
</evidence>
<gene>
    <name evidence="2" type="ORF">NIES2135_11520</name>
</gene>
<name>A0A1Z4JC07_LEPBY</name>
<evidence type="ECO:0000313" key="2">
    <source>
        <dbReference type="EMBL" id="BAY54335.1"/>
    </source>
</evidence>
<evidence type="ECO:0000259" key="1">
    <source>
        <dbReference type="SMART" id="SM00912"/>
    </source>
</evidence>
<keyword evidence="3" id="KW-1185">Reference proteome</keyword>
<dbReference type="InterPro" id="IPR008638">
    <property type="entry name" value="FhaB/CdiA-like_TPS"/>
</dbReference>
<feature type="domain" description="Filamentous haemagglutinin FhaB/tRNA nuclease CdiA-like TPS" evidence="1">
    <location>
        <begin position="35"/>
        <end position="147"/>
    </location>
</feature>
<protein>
    <recommendedName>
        <fullName evidence="1">Filamentous haemagglutinin FhaB/tRNA nuclease CdiA-like TPS domain-containing protein</fullName>
    </recommendedName>
</protein>
<dbReference type="SUPFAM" id="SSF51126">
    <property type="entry name" value="Pectin lyase-like"/>
    <property type="match status" value="1"/>
</dbReference>
<dbReference type="InterPro" id="IPR011050">
    <property type="entry name" value="Pectin_lyase_fold/virulence"/>
</dbReference>
<sequence length="305" mass="31214">MKQAVVGLMWVGLSTIALGYADHILRMDRVDAQVVPDNTLATTVQTPNNLAFTIEGGTRSGNNLFHSFSQFSVPTGGSAGFNNALDVQNIFARVTGGTASNINGLIQANGSASLFLLNPSGILFGPNASLNLGGSFVGTTASSVKFADGTEFSAVNSGTPLLTISAPIGLQMGANAGPIQVQGAATANPSFRPPTLAVAPMQTLALVGGQIDLSSATISAPGGRIELWALRNGQIATNTQSWQLASPATAATWGTITLQQAALVDASGMTAGGGINVRGRGLTLQESSNGSVLDMWIYGRMKTMC</sequence>
<dbReference type="Gene3D" id="2.160.20.10">
    <property type="entry name" value="Single-stranded right-handed beta-helix, Pectin lyase-like"/>
    <property type="match status" value="1"/>
</dbReference>
<reference evidence="2 3" key="1">
    <citation type="submission" date="2017-06" db="EMBL/GenBank/DDBJ databases">
        <title>Genome sequencing of cyanobaciteial culture collection at National Institute for Environmental Studies (NIES).</title>
        <authorList>
            <person name="Hirose Y."/>
            <person name="Shimura Y."/>
            <person name="Fujisawa T."/>
            <person name="Nakamura Y."/>
            <person name="Kawachi M."/>
        </authorList>
    </citation>
    <scope>NUCLEOTIDE SEQUENCE [LARGE SCALE GENOMIC DNA]</scope>
    <source>
        <strain evidence="2 3">NIES-2135</strain>
    </source>
</reference>
<accession>A0A1Z4JC07</accession>
<dbReference type="NCBIfam" id="TIGR01901">
    <property type="entry name" value="adhes_NPXG"/>
    <property type="match status" value="1"/>
</dbReference>
<dbReference type="AlphaFoldDB" id="A0A1Z4JC07"/>
<dbReference type="SMART" id="SM00912">
    <property type="entry name" value="Haemagg_act"/>
    <property type="match status" value="1"/>
</dbReference>
<dbReference type="InterPro" id="IPR012334">
    <property type="entry name" value="Pectin_lyas_fold"/>
</dbReference>